<sequence>MICGGNRLTLFSPEKFGRHCYKRVSLPALGPAFFEARFKKPPASYWLIMPAIAMMLSLLLTNSSNCSSTCSRFRPRSS</sequence>
<organism evidence="2 3">
    <name type="scientific">Marinobacter subterrani</name>
    <dbReference type="NCBI Taxonomy" id="1658765"/>
    <lineage>
        <taxon>Bacteria</taxon>
        <taxon>Pseudomonadati</taxon>
        <taxon>Pseudomonadota</taxon>
        <taxon>Gammaproteobacteria</taxon>
        <taxon>Pseudomonadales</taxon>
        <taxon>Marinobacteraceae</taxon>
        <taxon>Marinobacter</taxon>
    </lineage>
</organism>
<protein>
    <submittedName>
        <fullName evidence="2">Uncharacterized protein</fullName>
    </submittedName>
</protein>
<reference evidence="2 3" key="1">
    <citation type="submission" date="2015-06" db="EMBL/GenBank/DDBJ databases">
        <title>Marinobacter subterrani, a genetically tractable neutrophilic iron-oxidizing strain isolated from the Soudan Iron Mine.</title>
        <authorList>
            <person name="Bonis B.M."/>
            <person name="Gralnick J.A."/>
        </authorList>
    </citation>
    <scope>NUCLEOTIDE SEQUENCE [LARGE SCALE GENOMIC DNA]</scope>
    <source>
        <strain evidence="2 3">JG233</strain>
    </source>
</reference>
<feature type="transmembrane region" description="Helical" evidence="1">
    <location>
        <begin position="43"/>
        <end position="61"/>
    </location>
</feature>
<name>A0A0J7J636_9GAMM</name>
<evidence type="ECO:0000313" key="3">
    <source>
        <dbReference type="Proteomes" id="UP000036102"/>
    </source>
</evidence>
<dbReference type="Proteomes" id="UP000036102">
    <property type="component" value="Unassembled WGS sequence"/>
</dbReference>
<gene>
    <name evidence="2" type="ORF">Msub_20629</name>
</gene>
<proteinExistence type="predicted"/>
<evidence type="ECO:0000313" key="2">
    <source>
        <dbReference type="EMBL" id="KMQ73429.1"/>
    </source>
</evidence>
<keyword evidence="1" id="KW-0812">Transmembrane</keyword>
<evidence type="ECO:0000256" key="1">
    <source>
        <dbReference type="SAM" id="Phobius"/>
    </source>
</evidence>
<dbReference type="EMBL" id="LFBU01000002">
    <property type="protein sequence ID" value="KMQ73429.1"/>
    <property type="molecule type" value="Genomic_DNA"/>
</dbReference>
<comment type="caution">
    <text evidence="2">The sequence shown here is derived from an EMBL/GenBank/DDBJ whole genome shotgun (WGS) entry which is preliminary data.</text>
</comment>
<keyword evidence="1" id="KW-0472">Membrane</keyword>
<dbReference type="STRING" id="1658765.Msub_20629"/>
<dbReference type="AlphaFoldDB" id="A0A0J7J636"/>
<keyword evidence="3" id="KW-1185">Reference proteome</keyword>
<accession>A0A0J7J636</accession>
<keyword evidence="1" id="KW-1133">Transmembrane helix</keyword>